<name>A0AAD0AA33_9BIFI</name>
<gene>
    <name evidence="2" type="ORF">BA20089_05705</name>
</gene>
<dbReference type="EMBL" id="CP017696">
    <property type="protein sequence ID" value="ATO41673.1"/>
    <property type="molecule type" value="Genomic_DNA"/>
</dbReference>
<accession>A0AAD0AA33</accession>
<feature type="region of interest" description="Disordered" evidence="1">
    <location>
        <begin position="38"/>
        <end position="62"/>
    </location>
</feature>
<sequence length="62" mass="7117">MTQKGHGLLLFQRLWPSSNDDPPYHVVKIREQVKKDLGKTSLLIPSPSLRAPMMPETPRRSH</sequence>
<reference evidence="2 3" key="1">
    <citation type="submission" date="2016-10" db="EMBL/GenBank/DDBJ databases">
        <title>The whole genome sequencing and assembly of B. asteroides DSM 20089 strain.</title>
        <authorList>
            <person name="Lee Y.-J."/>
            <person name="Park M.-K."/>
            <person name="Yi H."/>
            <person name="Bahn Y.-S."/>
            <person name="Kim J.F."/>
            <person name="Lee D.-W."/>
        </authorList>
    </citation>
    <scope>NUCLEOTIDE SEQUENCE [LARGE SCALE GENOMIC DNA]</scope>
    <source>
        <strain evidence="2 3">DSM 20089</strain>
    </source>
</reference>
<proteinExistence type="predicted"/>
<evidence type="ECO:0000256" key="1">
    <source>
        <dbReference type="SAM" id="MobiDB-lite"/>
    </source>
</evidence>
<dbReference type="Proteomes" id="UP000224056">
    <property type="component" value="Chromosome"/>
</dbReference>
<organism evidence="2 3">
    <name type="scientific">Bifidobacterium asteroides DSM 20089</name>
    <dbReference type="NCBI Taxonomy" id="1437594"/>
    <lineage>
        <taxon>Bacteria</taxon>
        <taxon>Bacillati</taxon>
        <taxon>Actinomycetota</taxon>
        <taxon>Actinomycetes</taxon>
        <taxon>Bifidobacteriales</taxon>
        <taxon>Bifidobacteriaceae</taxon>
        <taxon>Bifidobacterium</taxon>
    </lineage>
</organism>
<protein>
    <submittedName>
        <fullName evidence="2">Uncharacterized protein</fullName>
    </submittedName>
</protein>
<evidence type="ECO:0000313" key="3">
    <source>
        <dbReference type="Proteomes" id="UP000224056"/>
    </source>
</evidence>
<dbReference type="AlphaFoldDB" id="A0AAD0AA33"/>
<evidence type="ECO:0000313" key="2">
    <source>
        <dbReference type="EMBL" id="ATO41673.1"/>
    </source>
</evidence>